<dbReference type="Gene3D" id="3.40.50.1820">
    <property type="entry name" value="alpha/beta hydrolase"/>
    <property type="match status" value="1"/>
</dbReference>
<protein>
    <submittedName>
        <fullName evidence="4">CHAT domain-containing protein</fullName>
    </submittedName>
</protein>
<dbReference type="SUPFAM" id="SSF53474">
    <property type="entry name" value="alpha/beta-Hydrolases"/>
    <property type="match status" value="1"/>
</dbReference>
<name>A0ABR7U379_9BRAD</name>
<dbReference type="Pfam" id="PF12770">
    <property type="entry name" value="CHAT"/>
    <property type="match status" value="1"/>
</dbReference>
<dbReference type="InterPro" id="IPR055803">
    <property type="entry name" value="DUF7379"/>
</dbReference>
<dbReference type="EMBL" id="JAATTO010000008">
    <property type="protein sequence ID" value="MBC9978028.1"/>
    <property type="molecule type" value="Genomic_DNA"/>
</dbReference>
<evidence type="ECO:0000259" key="2">
    <source>
        <dbReference type="Pfam" id="PF12770"/>
    </source>
</evidence>
<dbReference type="InterPro" id="IPR024983">
    <property type="entry name" value="CHAT_dom"/>
</dbReference>
<feature type="domain" description="CHAT" evidence="2">
    <location>
        <begin position="637"/>
        <end position="924"/>
    </location>
</feature>
<gene>
    <name evidence="4" type="ORF">HA482_07320</name>
</gene>
<sequence>MARSITLNNASEWIVVSESAATVRRGRRRAAATDAVATPVIPAEFLAPQVTIDRTMELAPTATRRAAGVPMVDISVVPSANESYLLAIRHASGALTFHAPEIEIGTAEVRRGRSAAPASFRFRVPLRSASLSAERRGIVSSVIKAVILKVAGRIADALLPKLAATVETALWRRAGLSEGWFRLDQSSLASGTLRPGGPAAGQTGRALLFLHGTFSHTTSSFKELATPQFFTPLQAAYGDRIYAFDHFSVSKTPEENATDLLAGLPDQETEFDVITYSRGGLVLRNLVERRSALGPTASRFKLNRATLVASPNDGTPLATPARWEETVGWLANLIELFPENPLTFGVGFVADALVWIAQRAGGALPGIAAMDSGGEMVADLQGPPAPPAAAYSALVSNFTPSGNILERMVDVGIDAFFAGANDLVVPSAGGWLIDRADGSIPGDRIGCFGAGGNFPSNLPPVHHLNFFGRAETANFLLQALAGTPHGLPQIDPSATLPDSRGRRGFAERPAVPPLPQAAQLPAPSATAVAPAPLPTPSDFSIFSDAFQLTLIDPRPLAQDGGPVHPNGDEQEDGVVKPQPYQLLATYGGARIVEPFTAKGGEAGQRWHDIIAMHERMKNYVDGKLGFDAPTDEELIKYGTLLFDTLFPREVRRLYDVARSREERNGHLNVIFTSMIPWVADKPWEFAFDPDRKTFLATQELHFVRNALTAMPVEVARPKSGPLRILVAVAQPIGTAKLSTEQEEAVIMRSFQPLIDAGLVKVDVLRATTPTRLHRWISATPYDVVHFIGHGTFDTETGQGFLVFEDDKGAVCEVGARNICEILCRRGIQLIFLNACETGRGEATGRRPRKADFNRGIAPALVANGVPAVVANQFSVRDEAATEFSQHFYWSLAQGASYGSAAREARIAVNYSTSHDTIDWAVPVVYARDPEGRICERRTLPKDALLTPLVSPTARRATMLHKFRVAVWDVNHVFPELERTVQRLNLAQGEFGFEVVDMSVPLGAWQRVNGGLQLNANLAARGLNNKRQEFGVDFLFCIIDKPITYQEDGRTHTGYMCWWSNRGAENIIIFGAVYEDKPTQGPAADHMIANAIVQGLTGILADRGTHKRKAGGAKHCPLYYNGELDMRLDIGSQRFDAVCERELKKQIPEHLPALKALLAAFD</sequence>
<evidence type="ECO:0000313" key="4">
    <source>
        <dbReference type="EMBL" id="MBC9978028.1"/>
    </source>
</evidence>
<proteinExistence type="predicted"/>
<dbReference type="RefSeq" id="WP_188107709.1">
    <property type="nucleotide sequence ID" value="NZ_JAANIH010000088.1"/>
</dbReference>
<dbReference type="Proteomes" id="UP000639516">
    <property type="component" value="Unassembled WGS sequence"/>
</dbReference>
<feature type="domain" description="DUF7379" evidence="3">
    <location>
        <begin position="207"/>
        <end position="380"/>
    </location>
</feature>
<organism evidence="4 5">
    <name type="scientific">Bradyrhizobium campsiandrae</name>
    <dbReference type="NCBI Taxonomy" id="1729892"/>
    <lineage>
        <taxon>Bacteria</taxon>
        <taxon>Pseudomonadati</taxon>
        <taxon>Pseudomonadota</taxon>
        <taxon>Alphaproteobacteria</taxon>
        <taxon>Hyphomicrobiales</taxon>
        <taxon>Nitrobacteraceae</taxon>
        <taxon>Bradyrhizobium</taxon>
    </lineage>
</organism>
<dbReference type="Pfam" id="PF24096">
    <property type="entry name" value="DUF7379"/>
    <property type="match status" value="1"/>
</dbReference>
<evidence type="ECO:0000259" key="3">
    <source>
        <dbReference type="Pfam" id="PF24096"/>
    </source>
</evidence>
<reference evidence="4 5" key="1">
    <citation type="journal article" date="2020" name="Arch. Microbiol.">
        <title>Bradyrhizobium campsiandrae sp. nov., a nitrogen-fixing bacterial strain isolated from a native leguminous tree from the Amazon adapted to flooded conditions.</title>
        <authorList>
            <person name="Cabral Michel D."/>
            <person name="Martins da Costa E."/>
            <person name="Azarias Guimaraes A."/>
            <person name="Soares de Carvalho T."/>
            <person name="Santos de Castro Caputo P."/>
            <person name="Willems A."/>
            <person name="de Souza Moreira F.M."/>
        </authorList>
    </citation>
    <scope>NUCLEOTIDE SEQUENCE [LARGE SCALE GENOMIC DNA]</scope>
    <source>
        <strain evidence="5">INPA 384B</strain>
    </source>
</reference>
<feature type="region of interest" description="Disordered" evidence="1">
    <location>
        <begin position="487"/>
        <end position="516"/>
    </location>
</feature>
<accession>A0ABR7U379</accession>
<comment type="caution">
    <text evidence="4">The sequence shown here is derived from an EMBL/GenBank/DDBJ whole genome shotgun (WGS) entry which is preliminary data.</text>
</comment>
<evidence type="ECO:0000256" key="1">
    <source>
        <dbReference type="SAM" id="MobiDB-lite"/>
    </source>
</evidence>
<evidence type="ECO:0000313" key="5">
    <source>
        <dbReference type="Proteomes" id="UP000639516"/>
    </source>
</evidence>
<keyword evidence="5" id="KW-1185">Reference proteome</keyword>
<dbReference type="InterPro" id="IPR029058">
    <property type="entry name" value="AB_hydrolase_fold"/>
</dbReference>